<accession>A0A699YLR1</accession>
<gene>
    <name evidence="1" type="ORF">HaLaN_06485</name>
</gene>
<sequence>MEINPDMITGFMMMNKISTGHTALDLILCMLVPLIIRSVLPHLSAWATALFTREAKEKKKFNRHIEWTRNNYWWYDNDGQPSNSILQQAILNYINTKVDLLNQLPDVEYQLKKKPLEVKP</sequence>
<dbReference type="AlphaFoldDB" id="A0A699YLR1"/>
<proteinExistence type="predicted"/>
<keyword evidence="2" id="KW-1185">Reference proteome</keyword>
<feature type="non-terminal residue" evidence="1">
    <location>
        <position position="1"/>
    </location>
</feature>
<dbReference type="EMBL" id="BLLF01000369">
    <property type="protein sequence ID" value="GFH11053.1"/>
    <property type="molecule type" value="Genomic_DNA"/>
</dbReference>
<name>A0A699YLR1_HAELA</name>
<evidence type="ECO:0000313" key="1">
    <source>
        <dbReference type="EMBL" id="GFH11053.1"/>
    </source>
</evidence>
<evidence type="ECO:0000313" key="2">
    <source>
        <dbReference type="Proteomes" id="UP000485058"/>
    </source>
</evidence>
<protein>
    <submittedName>
        <fullName evidence="1">AAA domain-containing protein</fullName>
    </submittedName>
</protein>
<organism evidence="1 2">
    <name type="scientific">Haematococcus lacustris</name>
    <name type="common">Green alga</name>
    <name type="synonym">Haematococcus pluvialis</name>
    <dbReference type="NCBI Taxonomy" id="44745"/>
    <lineage>
        <taxon>Eukaryota</taxon>
        <taxon>Viridiplantae</taxon>
        <taxon>Chlorophyta</taxon>
        <taxon>core chlorophytes</taxon>
        <taxon>Chlorophyceae</taxon>
        <taxon>CS clade</taxon>
        <taxon>Chlamydomonadales</taxon>
        <taxon>Haematococcaceae</taxon>
        <taxon>Haematococcus</taxon>
    </lineage>
</organism>
<comment type="caution">
    <text evidence="1">The sequence shown here is derived from an EMBL/GenBank/DDBJ whole genome shotgun (WGS) entry which is preliminary data.</text>
</comment>
<reference evidence="1 2" key="1">
    <citation type="submission" date="2020-02" db="EMBL/GenBank/DDBJ databases">
        <title>Draft genome sequence of Haematococcus lacustris strain NIES-144.</title>
        <authorList>
            <person name="Morimoto D."/>
            <person name="Nakagawa S."/>
            <person name="Yoshida T."/>
            <person name="Sawayama S."/>
        </authorList>
    </citation>
    <scope>NUCLEOTIDE SEQUENCE [LARGE SCALE GENOMIC DNA]</scope>
    <source>
        <strain evidence="1 2">NIES-144</strain>
    </source>
</reference>
<feature type="non-terminal residue" evidence="1">
    <location>
        <position position="120"/>
    </location>
</feature>
<dbReference type="Proteomes" id="UP000485058">
    <property type="component" value="Unassembled WGS sequence"/>
</dbReference>